<evidence type="ECO:0000313" key="2">
    <source>
        <dbReference type="Proteomes" id="UP000600918"/>
    </source>
</evidence>
<dbReference type="EMBL" id="JACSDY010000002">
    <property type="protein sequence ID" value="KAF7434996.1"/>
    <property type="molecule type" value="Genomic_DNA"/>
</dbReference>
<reference evidence="1" key="1">
    <citation type="journal article" date="2020" name="G3 (Bethesda)">
        <title>High-Quality Assemblies for Three Invasive Social Wasps from the &lt;i&gt;Vespula&lt;/i&gt; Genus.</title>
        <authorList>
            <person name="Harrop T.W.R."/>
            <person name="Guhlin J."/>
            <person name="McLaughlin G.M."/>
            <person name="Permina E."/>
            <person name="Stockwell P."/>
            <person name="Gilligan J."/>
            <person name="Le Lec M.F."/>
            <person name="Gruber M.A.M."/>
            <person name="Quinn O."/>
            <person name="Lovegrove M."/>
            <person name="Duncan E.J."/>
            <person name="Remnant E.J."/>
            <person name="Van Eeckhoven J."/>
            <person name="Graham B."/>
            <person name="Knapp R.A."/>
            <person name="Langford K.W."/>
            <person name="Kronenberg Z."/>
            <person name="Press M.O."/>
            <person name="Eacker S.M."/>
            <person name="Wilson-Rankin E.E."/>
            <person name="Purcell J."/>
            <person name="Lester P.J."/>
            <person name="Dearden P.K."/>
        </authorList>
    </citation>
    <scope>NUCLEOTIDE SEQUENCE</scope>
    <source>
        <strain evidence="1">Volc-1</strain>
    </source>
</reference>
<gene>
    <name evidence="1" type="ORF">H0235_003187</name>
</gene>
<name>A0A834PBF6_VESPE</name>
<proteinExistence type="predicted"/>
<dbReference type="AlphaFoldDB" id="A0A834PBF6"/>
<keyword evidence="2" id="KW-1185">Reference proteome</keyword>
<comment type="caution">
    <text evidence="1">The sequence shown here is derived from an EMBL/GenBank/DDBJ whole genome shotgun (WGS) entry which is preliminary data.</text>
</comment>
<sequence length="87" mass="9885">MRCRQIETKFIRKVALKANSKCRGEWRGAKEKGLFQRFLEKITTLFIGEPIAQVWQGNQWPATTETRSSTAASAAVLPATRCHEDFS</sequence>
<protein>
    <submittedName>
        <fullName evidence="1">Uncharacterized protein</fullName>
    </submittedName>
</protein>
<evidence type="ECO:0000313" key="1">
    <source>
        <dbReference type="EMBL" id="KAF7434996.1"/>
    </source>
</evidence>
<organism evidence="1 2">
    <name type="scientific">Vespula pensylvanica</name>
    <name type="common">Western yellow jacket</name>
    <name type="synonym">Wasp</name>
    <dbReference type="NCBI Taxonomy" id="30213"/>
    <lineage>
        <taxon>Eukaryota</taxon>
        <taxon>Metazoa</taxon>
        <taxon>Ecdysozoa</taxon>
        <taxon>Arthropoda</taxon>
        <taxon>Hexapoda</taxon>
        <taxon>Insecta</taxon>
        <taxon>Pterygota</taxon>
        <taxon>Neoptera</taxon>
        <taxon>Endopterygota</taxon>
        <taxon>Hymenoptera</taxon>
        <taxon>Apocrita</taxon>
        <taxon>Aculeata</taxon>
        <taxon>Vespoidea</taxon>
        <taxon>Vespidae</taxon>
        <taxon>Vespinae</taxon>
        <taxon>Vespula</taxon>
    </lineage>
</organism>
<accession>A0A834PBF6</accession>
<dbReference type="Proteomes" id="UP000600918">
    <property type="component" value="Unassembled WGS sequence"/>
</dbReference>